<organism evidence="1 2">
    <name type="scientific">Methanolobus sediminis</name>
    <dbReference type="NCBI Taxonomy" id="3072978"/>
    <lineage>
        <taxon>Archaea</taxon>
        <taxon>Methanobacteriati</taxon>
        <taxon>Methanobacteriota</taxon>
        <taxon>Stenosarchaea group</taxon>
        <taxon>Methanomicrobia</taxon>
        <taxon>Methanosarcinales</taxon>
        <taxon>Methanosarcinaceae</taxon>
        <taxon>Methanolobus</taxon>
    </lineage>
</organism>
<dbReference type="Pfam" id="PF04007">
    <property type="entry name" value="DUF354"/>
    <property type="match status" value="1"/>
</dbReference>
<evidence type="ECO:0000313" key="2">
    <source>
        <dbReference type="Proteomes" id="UP001182908"/>
    </source>
</evidence>
<reference evidence="1 2" key="1">
    <citation type="submission" date="2023-08" db="EMBL/GenBank/DDBJ databases">
        <title>Methanolobus mangrovi sp. nov. and Methanolobus sediminis sp. nov, two novel methylotrophic methanogens isolated from mangrove sediments in China.</title>
        <authorList>
            <person name="Zhou J."/>
        </authorList>
    </citation>
    <scope>NUCLEOTIDE SEQUENCE [LARGE SCALE GENOMIC DNA]</scope>
    <source>
        <strain evidence="1 2">FTZ6</strain>
    </source>
</reference>
<dbReference type="GeneID" id="84231366"/>
<dbReference type="RefSeq" id="WP_309311241.1">
    <property type="nucleotide sequence ID" value="NZ_CP133592.1"/>
</dbReference>
<gene>
    <name evidence="1" type="ORF">RE474_01575</name>
</gene>
<dbReference type="PIRSF" id="PIRSF005357">
    <property type="entry name" value="UCP005357"/>
    <property type="match status" value="1"/>
</dbReference>
<dbReference type="PANTHER" id="PTHR39662:SF1">
    <property type="entry name" value="DUF354 DOMAIN-CONTAINING PROTEIN"/>
    <property type="match status" value="1"/>
</dbReference>
<dbReference type="KEGG" id="mseb:RE474_01575"/>
<dbReference type="Proteomes" id="UP001182908">
    <property type="component" value="Chromosome"/>
</dbReference>
<evidence type="ECO:0000313" key="1">
    <source>
        <dbReference type="EMBL" id="WMW25438.1"/>
    </source>
</evidence>
<proteinExistence type="predicted"/>
<dbReference type="SUPFAM" id="SSF53756">
    <property type="entry name" value="UDP-Glycosyltransferase/glycogen phosphorylase"/>
    <property type="match status" value="1"/>
</dbReference>
<name>A0AA51YMC0_9EURY</name>
<accession>A0AA51YMC0</accession>
<dbReference type="InterPro" id="IPR007152">
    <property type="entry name" value="DUF354"/>
</dbReference>
<keyword evidence="2" id="KW-1185">Reference proteome</keyword>
<dbReference type="AlphaFoldDB" id="A0AA51YMC0"/>
<protein>
    <submittedName>
        <fullName evidence="1">DUF354 domain-containing protein</fullName>
    </submittedName>
</protein>
<dbReference type="PANTHER" id="PTHR39662">
    <property type="entry name" value="DUF354 DOMAIN-CONTAINING PROTEIN-RELATED"/>
    <property type="match status" value="1"/>
</dbReference>
<dbReference type="EMBL" id="CP133592">
    <property type="protein sequence ID" value="WMW25438.1"/>
    <property type="molecule type" value="Genomic_DNA"/>
</dbReference>
<sequence length="348" mass="39918">MLDIGHPKDINVFKEIIPLLQKKGHIIKIYARVKENTKKLLDDYGFDYELGYYYHTMSGKVFGVLSNDLQLYRISRNFRPDIFVSPGSPYAAHVSKILGKPHIAFPDTEIAGLVAKIAIPFTDKIYTSNSFYLDFGQKHERFNGYLELTYLHPNCFNPNKQVLTKYGLSGDYIVVRLSALASHHDLNAKGFSFSTEDELIDFINTIKQYGRVLIFAENAHWDTIKSHQVDIAPKDFHDVLFFAKMYIGEGATMASEAAILGVPSIYVSNTERGYLNELERKYGLAINLKDRNMALEKAVELLESEHTSSLWKSKREIMLKEKVDVNQFMVDVIERNEIIDEWTDNKLV</sequence>